<reference evidence="1" key="1">
    <citation type="journal article" date="2016" name="Sci. Rep.">
        <title>Molecular characterization of firefly nuptial gifts: a multi-omics approach sheds light on postcopulatory sexual selection.</title>
        <authorList>
            <person name="Al-Wathiqui N."/>
            <person name="Fallon T.R."/>
            <person name="South A."/>
            <person name="Weng J.K."/>
            <person name="Lewis S.M."/>
        </authorList>
    </citation>
    <scope>NUCLEOTIDE SEQUENCE</scope>
</reference>
<accession>A0A1Y1JYK3</accession>
<sequence>MGNLEEAIYRVHQEKKKEAREEKAKDKTDERNKVYTMDLQSVLLAPHSNVSSLYYKKKLIVHNFTIYNIKTKEAFCFIWNETEGSVGANEFTTIICNFIRKESTNLIEGEEIILYSDGCAGQNRNSVLSNALLYIATEKKITIVQKYLERVHTQMEADSIHSSIERVLRKRKINVPADYIDVCLQARQNPEPYKVHYLTHDYFLNYAKLGFLASIRPGKKAGDPTVQDLRAIKYKPTCEIEYKLRHSHEWKLLPVRINKNPKIDILALYSERLKIKSDKFEHLQALKEYVMADYRDFYDNIPYNTN</sequence>
<dbReference type="PANTHER" id="PTHR10773:SF19">
    <property type="match status" value="1"/>
</dbReference>
<organism evidence="1">
    <name type="scientific">Photinus pyralis</name>
    <name type="common">Common eastern firefly</name>
    <name type="synonym">Lampyris pyralis</name>
    <dbReference type="NCBI Taxonomy" id="7054"/>
    <lineage>
        <taxon>Eukaryota</taxon>
        <taxon>Metazoa</taxon>
        <taxon>Ecdysozoa</taxon>
        <taxon>Arthropoda</taxon>
        <taxon>Hexapoda</taxon>
        <taxon>Insecta</taxon>
        <taxon>Pterygota</taxon>
        <taxon>Neoptera</taxon>
        <taxon>Endopterygota</taxon>
        <taxon>Coleoptera</taxon>
        <taxon>Polyphaga</taxon>
        <taxon>Elateriformia</taxon>
        <taxon>Elateroidea</taxon>
        <taxon>Lampyridae</taxon>
        <taxon>Lampyrinae</taxon>
        <taxon>Photinus</taxon>
    </lineage>
</organism>
<dbReference type="PANTHER" id="PTHR10773">
    <property type="entry name" value="DNA-DIRECTED RNA POLYMERASES I, II, AND III SUBUNIT RPABC2"/>
    <property type="match status" value="1"/>
</dbReference>
<proteinExistence type="predicted"/>
<dbReference type="EMBL" id="GEZM01099476">
    <property type="protein sequence ID" value="JAV53311.1"/>
    <property type="molecule type" value="Transcribed_RNA"/>
</dbReference>
<dbReference type="AlphaFoldDB" id="A0A1Y1JYK3"/>
<name>A0A1Y1JYK3_PHOPY</name>
<protein>
    <submittedName>
        <fullName evidence="1">Uncharacterized protein</fullName>
    </submittedName>
</protein>
<evidence type="ECO:0000313" key="1">
    <source>
        <dbReference type="EMBL" id="JAV53311.1"/>
    </source>
</evidence>